<reference evidence="2" key="2">
    <citation type="submission" date="2023-05" db="EMBL/GenBank/DDBJ databases">
        <authorList>
            <consortium name="Lawrence Berkeley National Laboratory"/>
            <person name="Steindorff A."/>
            <person name="Hensen N."/>
            <person name="Bonometti L."/>
            <person name="Westerberg I."/>
            <person name="Brannstrom I.O."/>
            <person name="Guillou S."/>
            <person name="Cros-Aarteil S."/>
            <person name="Calhoun S."/>
            <person name="Haridas S."/>
            <person name="Kuo A."/>
            <person name="Mondo S."/>
            <person name="Pangilinan J."/>
            <person name="Riley R."/>
            <person name="Labutti K."/>
            <person name="Andreopoulos B."/>
            <person name="Lipzen A."/>
            <person name="Chen C."/>
            <person name="Yanf M."/>
            <person name="Daum C."/>
            <person name="Ng V."/>
            <person name="Clum A."/>
            <person name="Ohm R."/>
            <person name="Martin F."/>
            <person name="Silar P."/>
            <person name="Natvig D."/>
            <person name="Lalanne C."/>
            <person name="Gautier V."/>
            <person name="Ament-Velasquez S.L."/>
            <person name="Kruys A."/>
            <person name="Hutchinson M.I."/>
            <person name="Powell A.J."/>
            <person name="Barry K."/>
            <person name="Miller A.N."/>
            <person name="Grigoriev I.V."/>
            <person name="Debuchy R."/>
            <person name="Gladieux P."/>
            <person name="Thoren M.H."/>
            <person name="Johannesson H."/>
        </authorList>
    </citation>
    <scope>NUCLEOTIDE SEQUENCE</scope>
    <source>
        <strain evidence="2">CBS 532.94</strain>
    </source>
</reference>
<accession>A0AAN7C7G4</accession>
<dbReference type="EMBL" id="MU860194">
    <property type="protein sequence ID" value="KAK4236412.1"/>
    <property type="molecule type" value="Genomic_DNA"/>
</dbReference>
<dbReference type="CDD" id="cd12811">
    <property type="entry name" value="MALA"/>
    <property type="match status" value="1"/>
</dbReference>
<proteinExistence type="predicted"/>
<feature type="chain" id="PRO_5042940810" evidence="1">
    <location>
        <begin position="25"/>
        <end position="382"/>
    </location>
</feature>
<name>A0AAN7C7G4_9PEZI</name>
<gene>
    <name evidence="2" type="ORF">C8A03DRAFT_45591</name>
</gene>
<feature type="signal peptide" evidence="1">
    <location>
        <begin position="1"/>
        <end position="24"/>
    </location>
</feature>
<dbReference type="AlphaFoldDB" id="A0AAN7C7G4"/>
<comment type="caution">
    <text evidence="2">The sequence shown here is derived from an EMBL/GenBank/DDBJ whole genome shotgun (WGS) entry which is preliminary data.</text>
</comment>
<evidence type="ECO:0000256" key="1">
    <source>
        <dbReference type="SAM" id="SignalP"/>
    </source>
</evidence>
<reference evidence="2" key="1">
    <citation type="journal article" date="2023" name="Mol. Phylogenet. Evol.">
        <title>Genome-scale phylogeny and comparative genomics of the fungal order Sordariales.</title>
        <authorList>
            <person name="Hensen N."/>
            <person name="Bonometti L."/>
            <person name="Westerberg I."/>
            <person name="Brannstrom I.O."/>
            <person name="Guillou S."/>
            <person name="Cros-Aarteil S."/>
            <person name="Calhoun S."/>
            <person name="Haridas S."/>
            <person name="Kuo A."/>
            <person name="Mondo S."/>
            <person name="Pangilinan J."/>
            <person name="Riley R."/>
            <person name="LaButti K."/>
            <person name="Andreopoulos B."/>
            <person name="Lipzen A."/>
            <person name="Chen C."/>
            <person name="Yan M."/>
            <person name="Daum C."/>
            <person name="Ng V."/>
            <person name="Clum A."/>
            <person name="Steindorff A."/>
            <person name="Ohm R.A."/>
            <person name="Martin F."/>
            <person name="Silar P."/>
            <person name="Natvig D.O."/>
            <person name="Lalanne C."/>
            <person name="Gautier V."/>
            <person name="Ament-Velasquez S.L."/>
            <person name="Kruys A."/>
            <person name="Hutchinson M.I."/>
            <person name="Powell A.J."/>
            <person name="Barry K."/>
            <person name="Miller A.N."/>
            <person name="Grigoriev I.V."/>
            <person name="Debuchy R."/>
            <person name="Gladieux P."/>
            <person name="Hiltunen Thoren M."/>
            <person name="Johannesson H."/>
        </authorList>
    </citation>
    <scope>NUCLEOTIDE SEQUENCE</scope>
    <source>
        <strain evidence="2">CBS 532.94</strain>
    </source>
</reference>
<keyword evidence="3" id="KW-1185">Reference proteome</keyword>
<dbReference type="SUPFAM" id="SSF63829">
    <property type="entry name" value="Calcium-dependent phosphotriesterase"/>
    <property type="match status" value="1"/>
</dbReference>
<dbReference type="InterPro" id="IPR054550">
    <property type="entry name" value="Mala_s_1-like"/>
</dbReference>
<dbReference type="Proteomes" id="UP001303760">
    <property type="component" value="Unassembled WGS sequence"/>
</dbReference>
<organism evidence="2 3">
    <name type="scientific">Achaetomium macrosporum</name>
    <dbReference type="NCBI Taxonomy" id="79813"/>
    <lineage>
        <taxon>Eukaryota</taxon>
        <taxon>Fungi</taxon>
        <taxon>Dikarya</taxon>
        <taxon>Ascomycota</taxon>
        <taxon>Pezizomycotina</taxon>
        <taxon>Sordariomycetes</taxon>
        <taxon>Sordariomycetidae</taxon>
        <taxon>Sordariales</taxon>
        <taxon>Chaetomiaceae</taxon>
        <taxon>Achaetomium</taxon>
    </lineage>
</organism>
<keyword evidence="1" id="KW-0732">Signal</keyword>
<evidence type="ECO:0000313" key="2">
    <source>
        <dbReference type="EMBL" id="KAK4236412.1"/>
    </source>
</evidence>
<evidence type="ECO:0000313" key="3">
    <source>
        <dbReference type="Proteomes" id="UP001303760"/>
    </source>
</evidence>
<sequence length="382" mass="42382">MITTKLTTLLSLLTVTFHPIPIHAAIPFSQITNRDNGNSCPPLPRGDVIAPSYQLYPENADWDPVLCRVWLGAVWNATAVRYNPYTNTVESILEFPGISHTGSLHIGGVAWDPYFNKVKGEEGKTRHVISILVNSARPWATDGRDITGERGLIKYDVGRGEVLWEVNVTDVSRDRYGGFQDIERDRWGRTYIVGTWPGTILRVGRDGHGLREWLVPDPLPAIPQKGYSGLAVVRETGGDTMLAVDGDGRLYRFDLREDQDRGTPVNVPIRPEVLYNDTDAIYLPPMYGGRVLLVASLFSGIQVLRSKDRSWKTAEYLGTIPIPTGRLYERANVVVASVQMGSSSVFMVLGWNDPLVSGIVPGNRTQFPFPNITAKIDALLKI</sequence>
<protein>
    <submittedName>
        <fullName evidence="2">Uncharacterized protein</fullName>
    </submittedName>
</protein>